<dbReference type="Proteomes" id="UP000240042">
    <property type="component" value="Unassembled WGS sequence"/>
</dbReference>
<evidence type="ECO:0000313" key="2">
    <source>
        <dbReference type="EMBL" id="SFB75769.1"/>
    </source>
</evidence>
<keyword evidence="2" id="KW-0255">Endonuclease</keyword>
<dbReference type="OrthoDB" id="9803736at2"/>
<feature type="domain" description="Restriction endonuclease type IV Mrr" evidence="1">
    <location>
        <begin position="11"/>
        <end position="99"/>
    </location>
</feature>
<dbReference type="InterPro" id="IPR011335">
    <property type="entry name" value="Restrct_endonuc-II-like"/>
</dbReference>
<evidence type="ECO:0000259" key="1">
    <source>
        <dbReference type="Pfam" id="PF04471"/>
    </source>
</evidence>
<dbReference type="GO" id="GO:0003677">
    <property type="term" value="F:DNA binding"/>
    <property type="evidence" value="ECO:0007669"/>
    <property type="project" value="InterPro"/>
</dbReference>
<dbReference type="AlphaFoldDB" id="A0A1I1DLB4"/>
<dbReference type="EMBL" id="FOKY01000002">
    <property type="protein sequence ID" value="SFB75769.1"/>
    <property type="molecule type" value="Genomic_DNA"/>
</dbReference>
<gene>
    <name evidence="2" type="ORF">SAMN02745150_00652</name>
</gene>
<dbReference type="STRING" id="34097.SAMN02745150_00652"/>
<dbReference type="InterPro" id="IPR052906">
    <property type="entry name" value="Type_IV_Methyl-Rstrct_Enzyme"/>
</dbReference>
<organism evidence="2 3">
    <name type="scientific">Brevinema andersonii</name>
    <dbReference type="NCBI Taxonomy" id="34097"/>
    <lineage>
        <taxon>Bacteria</taxon>
        <taxon>Pseudomonadati</taxon>
        <taxon>Spirochaetota</taxon>
        <taxon>Spirochaetia</taxon>
        <taxon>Brevinematales</taxon>
        <taxon>Brevinemataceae</taxon>
        <taxon>Brevinema</taxon>
    </lineage>
</organism>
<keyword evidence="2" id="KW-0378">Hydrolase</keyword>
<evidence type="ECO:0000313" key="3">
    <source>
        <dbReference type="Proteomes" id="UP000240042"/>
    </source>
</evidence>
<protein>
    <submittedName>
        <fullName evidence="2">Restriction endonuclease</fullName>
    </submittedName>
</protein>
<dbReference type="GO" id="GO:0009307">
    <property type="term" value="P:DNA restriction-modification system"/>
    <property type="evidence" value="ECO:0007669"/>
    <property type="project" value="InterPro"/>
</dbReference>
<dbReference type="InterPro" id="IPR011856">
    <property type="entry name" value="tRNA_endonuc-like_dom_sf"/>
</dbReference>
<dbReference type="SUPFAM" id="SSF52980">
    <property type="entry name" value="Restriction endonuclease-like"/>
    <property type="match status" value="1"/>
</dbReference>
<dbReference type="Gene3D" id="3.40.1350.10">
    <property type="match status" value="1"/>
</dbReference>
<keyword evidence="3" id="KW-1185">Reference proteome</keyword>
<reference evidence="3" key="1">
    <citation type="submission" date="2016-10" db="EMBL/GenBank/DDBJ databases">
        <authorList>
            <person name="Varghese N."/>
            <person name="Submissions S."/>
        </authorList>
    </citation>
    <scope>NUCLEOTIDE SEQUENCE [LARGE SCALE GENOMIC DNA]</scope>
    <source>
        <strain evidence="3">ATCC 43811</strain>
    </source>
</reference>
<keyword evidence="2" id="KW-0540">Nuclease</keyword>
<dbReference type="RefSeq" id="WP_092318579.1">
    <property type="nucleotide sequence ID" value="NZ_FOKY01000002.1"/>
</dbReference>
<dbReference type="PANTHER" id="PTHR30015:SF7">
    <property type="entry name" value="TYPE IV METHYL-DIRECTED RESTRICTION ENZYME ECOKMRR"/>
    <property type="match status" value="1"/>
</dbReference>
<dbReference type="InterPro" id="IPR007560">
    <property type="entry name" value="Restrct_endonuc_IV_Mrr"/>
</dbReference>
<name>A0A1I1DLB4_BREAD</name>
<sequence>MNSNNVQQKDKVFELLCLELLRKMGYGEPFHNGKGSDKGICSSLTSNNLGLKQIGFQCKCYKTRNINVSEVTHFAFGLKSQRLKGGVFITTTDFTSDVERSSP</sequence>
<proteinExistence type="predicted"/>
<dbReference type="Pfam" id="PF04471">
    <property type="entry name" value="Mrr_cat"/>
    <property type="match status" value="1"/>
</dbReference>
<accession>A0A1I1DLB4</accession>
<dbReference type="GO" id="GO:0015666">
    <property type="term" value="F:restriction endodeoxyribonuclease activity"/>
    <property type="evidence" value="ECO:0007669"/>
    <property type="project" value="TreeGrafter"/>
</dbReference>
<dbReference type="PANTHER" id="PTHR30015">
    <property type="entry name" value="MRR RESTRICTION SYSTEM PROTEIN"/>
    <property type="match status" value="1"/>
</dbReference>